<dbReference type="InterPro" id="IPR050872">
    <property type="entry name" value="PPR_P_subfamily"/>
</dbReference>
<evidence type="ECO:0000256" key="1">
    <source>
        <dbReference type="ARBA" id="ARBA00007626"/>
    </source>
</evidence>
<dbReference type="Proteomes" id="UP000636800">
    <property type="component" value="Chromosome 6"/>
</dbReference>
<dbReference type="AlphaFoldDB" id="A0A835UVV9"/>
<evidence type="ECO:0000256" key="3">
    <source>
        <dbReference type="PROSITE-ProRule" id="PRU00708"/>
    </source>
</evidence>
<keyword evidence="5" id="KW-1185">Reference proteome</keyword>
<protein>
    <recommendedName>
        <fullName evidence="6">Pentatricopeptide repeat-containing protein</fullName>
    </recommendedName>
</protein>
<gene>
    <name evidence="4" type="ORF">HPP92_012798</name>
</gene>
<reference evidence="4 5" key="1">
    <citation type="journal article" date="2020" name="Nat. Food">
        <title>A phased Vanilla planifolia genome enables genetic improvement of flavour and production.</title>
        <authorList>
            <person name="Hasing T."/>
            <person name="Tang H."/>
            <person name="Brym M."/>
            <person name="Khazi F."/>
            <person name="Huang T."/>
            <person name="Chambers A.H."/>
        </authorList>
    </citation>
    <scope>NUCLEOTIDE SEQUENCE [LARGE SCALE GENOMIC DNA]</scope>
    <source>
        <tissue evidence="4">Leaf</tissue>
    </source>
</reference>
<dbReference type="PANTHER" id="PTHR46128">
    <property type="entry name" value="MITOCHONDRIAL GROUP I INTRON SPLICING FACTOR CCM1"/>
    <property type="match status" value="1"/>
</dbReference>
<dbReference type="Gene3D" id="1.25.40.10">
    <property type="entry name" value="Tetratricopeptide repeat domain"/>
    <property type="match status" value="4"/>
</dbReference>
<evidence type="ECO:0000313" key="5">
    <source>
        <dbReference type="Proteomes" id="UP000636800"/>
    </source>
</evidence>
<feature type="repeat" description="PPR" evidence="3">
    <location>
        <begin position="463"/>
        <end position="497"/>
    </location>
</feature>
<accession>A0A835UVV9</accession>
<dbReference type="Pfam" id="PF01535">
    <property type="entry name" value="PPR"/>
    <property type="match status" value="4"/>
</dbReference>
<dbReference type="Pfam" id="PF12854">
    <property type="entry name" value="PPR_1"/>
    <property type="match status" value="1"/>
</dbReference>
<comment type="caution">
    <text evidence="4">The sequence shown here is derived from an EMBL/GenBank/DDBJ whole genome shotgun (WGS) entry which is preliminary data.</text>
</comment>
<dbReference type="PANTHER" id="PTHR46128:SF356">
    <property type="entry name" value="PENTACOTRIPEPTIDE-REPEAT REGION OF PRORP DOMAIN-CONTAINING PROTEIN"/>
    <property type="match status" value="1"/>
</dbReference>
<keyword evidence="2" id="KW-0677">Repeat</keyword>
<name>A0A835UVV9_VANPL</name>
<feature type="repeat" description="PPR" evidence="3">
    <location>
        <begin position="428"/>
        <end position="462"/>
    </location>
</feature>
<evidence type="ECO:0000256" key="2">
    <source>
        <dbReference type="ARBA" id="ARBA00022737"/>
    </source>
</evidence>
<dbReference type="NCBIfam" id="TIGR00756">
    <property type="entry name" value="PPR"/>
    <property type="match status" value="1"/>
</dbReference>
<organism evidence="4 5">
    <name type="scientific">Vanilla planifolia</name>
    <name type="common">Vanilla</name>
    <dbReference type="NCBI Taxonomy" id="51239"/>
    <lineage>
        <taxon>Eukaryota</taxon>
        <taxon>Viridiplantae</taxon>
        <taxon>Streptophyta</taxon>
        <taxon>Embryophyta</taxon>
        <taxon>Tracheophyta</taxon>
        <taxon>Spermatophyta</taxon>
        <taxon>Magnoliopsida</taxon>
        <taxon>Liliopsida</taxon>
        <taxon>Asparagales</taxon>
        <taxon>Orchidaceae</taxon>
        <taxon>Vanilloideae</taxon>
        <taxon>Vanilleae</taxon>
        <taxon>Vanilla</taxon>
    </lineage>
</organism>
<comment type="similarity">
    <text evidence="1">Belongs to the PPR family. P subfamily.</text>
</comment>
<evidence type="ECO:0000313" key="4">
    <source>
        <dbReference type="EMBL" id="KAG0475957.1"/>
    </source>
</evidence>
<evidence type="ECO:0008006" key="6">
    <source>
        <dbReference type="Google" id="ProtNLM"/>
    </source>
</evidence>
<dbReference type="InterPro" id="IPR002885">
    <property type="entry name" value="PPR_rpt"/>
</dbReference>
<dbReference type="PROSITE" id="PS51375">
    <property type="entry name" value="PPR"/>
    <property type="match status" value="2"/>
</dbReference>
<proteinExistence type="inferred from homology"/>
<dbReference type="EMBL" id="JADCNL010000006">
    <property type="protein sequence ID" value="KAG0475957.1"/>
    <property type="molecule type" value="Genomic_DNA"/>
</dbReference>
<dbReference type="InterPro" id="IPR011990">
    <property type="entry name" value="TPR-like_helical_dom_sf"/>
</dbReference>
<sequence length="954" mass="108893">MLKKLFFLPSEFSKLLHFSIIPLLGSSSLILNRCRSVYSTHAYPSLNLLRSITSNTLFASEETAYRLRFLLNRRLYCSNPAEVRPKRGLGIGSSVISRCSHLWEKKPEIFPENYSSLQEILKQYGDLGPEVIRRFWRVSVLQPGDFLEILIGFSQRKDSKLVVEFLWLMFRWASKQAGDFHHLPRSYEMMISLLIKSHVLSDAECLLLSSQSRGVFFSPGRICSEIIQGYAESSLLENAVALYDKARHQGLQLSSSCYGALLNLTIEMEKSDLAVRVYIEMVESEFGLCDDGRFLKYVVGFLSKNERTLEAVNILRLVRNSGLKASPETLDAVFQGYCCKKDYVDALNFLKEWLHIPPSFICNKIVSSICKSLGSEYAWFFGQELESLGFQLDDITFGILIVQSCKERKLRDGLVYLSESFSRGIKLKFYAYNSLLGGFLKEGLHKCAKDIFEEILEKGILLDLSTFKTLLAGYFKYRKFDEIDRVLIEMANYGFISLTPGVDPVSVALRFLDLGCLQVKIKRDNDLGAPKAEYFDYLGNGLYLETDDDEFEEFLEKIIDSAMIPEFDSILFRECKHGKLDAALMLKDEVTQWGHDLLPHTCSKFLKLMFASPCHVKVAISFLDEKPELLYQLDCKTLNLIIQLLSKNGMTGRARSILGSVQKRGLVINGATYESVILGFCKEKNLKGMWECLELLKQITYVPCTEDIKVLVNCLCTLGMVKEMFILFDNMTEKQPILMQTFFSAILRELNLQRLGNIGCIFVEEIYKKNHAFLMDLIKIGFLTSCQLSLHYLVNLGCIEEALVLKHYLMSRKVDHVTSVCKILVKEFCMVGRIMEAAFQLQELMAFGMFPDDDTLNVLVQGFCKVNNLKKAFEILGILLRTHAAISISSYRCLVRVLCHQRLFKCAIDLQKLIQLESTSMGLILNNILIFSLFQTDNSFLVNDLLDNMQKRNI</sequence>